<dbReference type="NCBIfam" id="TIGR01484">
    <property type="entry name" value="HAD-SF-IIB"/>
    <property type="match status" value="1"/>
</dbReference>
<evidence type="ECO:0000313" key="15">
    <source>
        <dbReference type="EMBL" id="KUI57827.1"/>
    </source>
</evidence>
<dbReference type="Proteomes" id="UP000078576">
    <property type="component" value="Unassembled WGS sequence"/>
</dbReference>
<dbReference type="UniPathway" id="UPA00126">
    <property type="reaction ID" value="UER00424"/>
</dbReference>
<dbReference type="EMBL" id="KN714705">
    <property type="protein sequence ID" value="KUI57827.1"/>
    <property type="molecule type" value="Genomic_DNA"/>
</dbReference>
<evidence type="ECO:0000256" key="2">
    <source>
        <dbReference type="ARBA" id="ARBA00004699"/>
    </source>
</evidence>
<dbReference type="PRINTS" id="PR00081">
    <property type="entry name" value="GDHRDH"/>
</dbReference>
<dbReference type="OrthoDB" id="191139at2759"/>
<evidence type="ECO:0000256" key="13">
    <source>
        <dbReference type="PIRSR" id="PIRSR605002-2"/>
    </source>
</evidence>
<dbReference type="GO" id="GO:0004615">
    <property type="term" value="F:phosphomannomutase activity"/>
    <property type="evidence" value="ECO:0007669"/>
    <property type="project" value="UniProtKB-EC"/>
</dbReference>
<dbReference type="PANTHER" id="PTHR24320:SF33">
    <property type="entry name" value="OXIDOREDUCTASE BLI-4, MITOCHONDRIAL-RELATED"/>
    <property type="match status" value="1"/>
</dbReference>
<evidence type="ECO:0000313" key="16">
    <source>
        <dbReference type="Proteomes" id="UP000078576"/>
    </source>
</evidence>
<name>A0A194V1M1_CYTMA</name>
<keyword evidence="7" id="KW-0963">Cytoplasm</keyword>
<feature type="active site" description="Nucleophile" evidence="12">
    <location>
        <position position="8"/>
    </location>
</feature>
<organism evidence="15 16">
    <name type="scientific">Cytospora mali</name>
    <name type="common">Apple Valsa canker fungus</name>
    <name type="synonym">Valsa mali</name>
    <dbReference type="NCBI Taxonomy" id="578113"/>
    <lineage>
        <taxon>Eukaryota</taxon>
        <taxon>Fungi</taxon>
        <taxon>Dikarya</taxon>
        <taxon>Ascomycota</taxon>
        <taxon>Pezizomycotina</taxon>
        <taxon>Sordariomycetes</taxon>
        <taxon>Sordariomycetidae</taxon>
        <taxon>Diaporthales</taxon>
        <taxon>Cytosporaceae</taxon>
        <taxon>Cytospora</taxon>
    </lineage>
</organism>
<dbReference type="SFLD" id="SFLDS00003">
    <property type="entry name" value="Haloacid_Dehalogenase"/>
    <property type="match status" value="1"/>
</dbReference>
<comment type="pathway">
    <text evidence="2">Nucleotide-sugar biosynthesis; GDP-alpha-D-mannose biosynthesis; alpha-D-mannose 1-phosphate from D-fructose 6-phosphate: step 2/2.</text>
</comment>
<comment type="cofactor">
    <cofactor evidence="14">
        <name>Mg(2+)</name>
        <dbReference type="ChEBI" id="CHEBI:18420"/>
    </cofactor>
</comment>
<feature type="binding site" evidence="14">
    <location>
        <position position="10"/>
    </location>
    <ligand>
        <name>Mg(2+)</name>
        <dbReference type="ChEBI" id="CHEBI:18420"/>
        <label>1</label>
    </ligand>
</feature>
<dbReference type="Pfam" id="PF03332">
    <property type="entry name" value="PMM"/>
    <property type="match status" value="1"/>
</dbReference>
<evidence type="ECO:0000256" key="1">
    <source>
        <dbReference type="ARBA" id="ARBA00004496"/>
    </source>
</evidence>
<dbReference type="InterPro" id="IPR043169">
    <property type="entry name" value="PMM_cap"/>
</dbReference>
<dbReference type="InterPro" id="IPR023214">
    <property type="entry name" value="HAD_sf"/>
</dbReference>
<proteinExistence type="inferred from homology"/>
<keyword evidence="11" id="KW-0413">Isomerase</keyword>
<evidence type="ECO:0000256" key="8">
    <source>
        <dbReference type="ARBA" id="ARBA00022723"/>
    </source>
</evidence>
<dbReference type="InterPro" id="IPR006379">
    <property type="entry name" value="HAD-SF_hydro_IIB"/>
</dbReference>
<dbReference type="GO" id="GO:0005737">
    <property type="term" value="C:cytoplasm"/>
    <property type="evidence" value="ECO:0007669"/>
    <property type="project" value="UniProtKB-SubCell"/>
</dbReference>
<protein>
    <recommendedName>
        <fullName evidence="6">phosphomannomutase</fullName>
        <ecNumber evidence="6">5.4.2.8</ecNumber>
    </recommendedName>
</protein>
<keyword evidence="16" id="KW-1185">Reference proteome</keyword>
<dbReference type="InterPro" id="IPR005002">
    <property type="entry name" value="PMM"/>
</dbReference>
<evidence type="ECO:0000256" key="4">
    <source>
        <dbReference type="ARBA" id="ARBA00009736"/>
    </source>
</evidence>
<dbReference type="Pfam" id="PF00106">
    <property type="entry name" value="adh_short"/>
    <property type="match status" value="1"/>
</dbReference>
<dbReference type="EC" id="5.4.2.8" evidence="6"/>
<feature type="binding site" evidence="13">
    <location>
        <position position="176"/>
    </location>
    <ligand>
        <name>alpha-D-mannose 1-phosphate</name>
        <dbReference type="ChEBI" id="CHEBI:58409"/>
    </ligand>
</feature>
<feature type="binding site" evidence="13">
    <location>
        <position position="178"/>
    </location>
    <ligand>
        <name>alpha-D-mannose 1-phosphate</name>
        <dbReference type="ChEBI" id="CHEBI:58409"/>
    </ligand>
</feature>
<sequence length="595" mass="65388">MKRLVAFDLDGTLAESKQALDDEMATILSRLSHVADICVISGGDWPQFEKQVASRLPEGTDRSRFWLMPTTGTKLYRFEGGAWVRKYADLFSDEDRAHIIKELRASIDRLGFTPTEVWGEQIEDRGSQITFSALGQQAPLIPKEEWDPKQEKRRLIQKDLQPILPHVSVRIGGATSIDITRAGIDKAYGMERLSELSSIPKTEILFFGDALYPGGNDAPVRETAGIDSVQVYNIEQTKRALEAVILCLSFNVFKGPGYPDRSVPLTQPSHLLAPKNEQFSLDDVPDLTGKVALVTGGSQGIGYGCTHTLLKHNVSKLFILSQSADVAEDAVNSIKKDMGEGTSSKVEWLGCDLADWKAVENTAQKIKAKTDRLDIVINNAGKGIMTAQITPYGVDEHIAINHIGHVVLASHLLPVMKKTAEAGNTVRIVNLGSNAHTSAPKDTKFESLEELNQNLGPSTQYGRSKLATMLYTRYLANHITVADFPRILVNCIHPGFVDTKASTFDIHEAYPLVGYAMSVLMKPFEKSQFEGCVPAMFAATKTDGTGQYICGPARVEDGSELARSDELAEQLMRLTDEILKEKSGITGVGYPLKFF</sequence>
<evidence type="ECO:0000256" key="5">
    <source>
        <dbReference type="ARBA" id="ARBA00011738"/>
    </source>
</evidence>
<evidence type="ECO:0000256" key="3">
    <source>
        <dbReference type="ARBA" id="ARBA00006484"/>
    </source>
</evidence>
<keyword evidence="8 14" id="KW-0479">Metal-binding</keyword>
<dbReference type="Gene3D" id="3.40.50.1000">
    <property type="entry name" value="HAD superfamily/HAD-like"/>
    <property type="match status" value="1"/>
</dbReference>
<dbReference type="InterPro" id="IPR036291">
    <property type="entry name" value="NAD(P)-bd_dom_sf"/>
</dbReference>
<evidence type="ECO:0000256" key="12">
    <source>
        <dbReference type="PIRSR" id="PIRSR605002-1"/>
    </source>
</evidence>
<reference evidence="16" key="1">
    <citation type="submission" date="2014-12" db="EMBL/GenBank/DDBJ databases">
        <title>Genome Sequence of Valsa Canker Pathogens Uncovers a Specific Adaption of Colonization on Woody Bark.</title>
        <authorList>
            <person name="Yin Z."/>
            <person name="Liu H."/>
            <person name="Gao X."/>
            <person name="Li Z."/>
            <person name="Song N."/>
            <person name="Ke X."/>
            <person name="Dai Q."/>
            <person name="Wu Y."/>
            <person name="Sun Y."/>
            <person name="Xu J.-R."/>
            <person name="Kang Z.K."/>
            <person name="Wang L."/>
            <person name="Huang L."/>
        </authorList>
    </citation>
    <scope>NUCLEOTIDE SEQUENCE [LARGE SCALE GENOMIC DNA]</scope>
    <source>
        <strain evidence="16">SXYL134</strain>
    </source>
</reference>
<feature type="binding site" evidence="14">
    <location>
        <position position="209"/>
    </location>
    <ligand>
        <name>Mg(2+)</name>
        <dbReference type="ChEBI" id="CHEBI:18420"/>
        <label>1</label>
    </ligand>
</feature>
<dbReference type="Gene3D" id="3.30.1240.20">
    <property type="match status" value="1"/>
</dbReference>
<dbReference type="Gene3D" id="3.40.50.720">
    <property type="entry name" value="NAD(P)-binding Rossmann-like Domain"/>
    <property type="match status" value="1"/>
</dbReference>
<evidence type="ECO:0000256" key="11">
    <source>
        <dbReference type="ARBA" id="ARBA00023235"/>
    </source>
</evidence>
<accession>A0A194V1M1</accession>
<keyword evidence="10" id="KW-0560">Oxidoreductase</keyword>
<evidence type="ECO:0000256" key="14">
    <source>
        <dbReference type="PIRSR" id="PIRSR605002-3"/>
    </source>
</evidence>
<comment type="subcellular location">
    <subcellularLocation>
        <location evidence="1">Cytoplasm</location>
    </subcellularLocation>
</comment>
<comment type="subunit">
    <text evidence="5">Homodimer.</text>
</comment>
<dbReference type="PANTHER" id="PTHR24320">
    <property type="entry name" value="RETINOL DEHYDROGENASE"/>
    <property type="match status" value="1"/>
</dbReference>
<comment type="similarity">
    <text evidence="4">Belongs to the eukaryotic PMM family.</text>
</comment>
<dbReference type="AlphaFoldDB" id="A0A194V1M1"/>
<dbReference type="SUPFAM" id="SSF51735">
    <property type="entry name" value="NAD(P)-binding Rossmann-fold domains"/>
    <property type="match status" value="1"/>
</dbReference>
<dbReference type="STRING" id="694573.A0A194V1M1"/>
<evidence type="ECO:0000256" key="7">
    <source>
        <dbReference type="ARBA" id="ARBA00022490"/>
    </source>
</evidence>
<dbReference type="SFLD" id="SFLDG01143">
    <property type="entry name" value="C2.B.3:_Phosphomannomutase_Lik"/>
    <property type="match status" value="1"/>
</dbReference>
<dbReference type="GO" id="GO:0016491">
    <property type="term" value="F:oxidoreductase activity"/>
    <property type="evidence" value="ECO:0007669"/>
    <property type="project" value="UniProtKB-KW"/>
</dbReference>
<dbReference type="InterPro" id="IPR036412">
    <property type="entry name" value="HAD-like_sf"/>
</dbReference>
<gene>
    <name evidence="15" type="ORF">VP1G_05196</name>
</gene>
<keyword evidence="9 14" id="KW-0460">Magnesium</keyword>
<dbReference type="SFLD" id="SFLDG01140">
    <property type="entry name" value="C2.B:_Phosphomannomutase_and_P"/>
    <property type="match status" value="1"/>
</dbReference>
<evidence type="ECO:0000256" key="6">
    <source>
        <dbReference type="ARBA" id="ARBA00012730"/>
    </source>
</evidence>
<feature type="active site" description="Proton donor/acceptor" evidence="12">
    <location>
        <position position="10"/>
    </location>
</feature>
<comment type="similarity">
    <text evidence="3">Belongs to the short-chain dehydrogenases/reductases (SDR) family.</text>
</comment>
<dbReference type="SUPFAM" id="SSF56784">
    <property type="entry name" value="HAD-like"/>
    <property type="match status" value="1"/>
</dbReference>
<feature type="binding site" evidence="13">
    <location>
        <position position="125"/>
    </location>
    <ligand>
        <name>alpha-D-mannose 1-phosphate</name>
        <dbReference type="ChEBI" id="CHEBI:58409"/>
    </ligand>
</feature>
<feature type="binding site" evidence="14">
    <location>
        <position position="8"/>
    </location>
    <ligand>
        <name>Mg(2+)</name>
        <dbReference type="ChEBI" id="CHEBI:18420"/>
        <label>1</label>
    </ligand>
</feature>
<dbReference type="InterPro" id="IPR002347">
    <property type="entry name" value="SDR_fam"/>
</dbReference>
<evidence type="ECO:0000256" key="10">
    <source>
        <dbReference type="ARBA" id="ARBA00023002"/>
    </source>
</evidence>
<dbReference type="GO" id="GO:0046872">
    <property type="term" value="F:metal ion binding"/>
    <property type="evidence" value="ECO:0007669"/>
    <property type="project" value="UniProtKB-KW"/>
</dbReference>
<evidence type="ECO:0000256" key="9">
    <source>
        <dbReference type="ARBA" id="ARBA00022842"/>
    </source>
</evidence>
<dbReference type="GO" id="GO:0009298">
    <property type="term" value="P:GDP-mannose biosynthetic process"/>
    <property type="evidence" value="ECO:0007669"/>
    <property type="project" value="UniProtKB-UniPathway"/>
</dbReference>